<reference evidence="1 2" key="1">
    <citation type="submission" date="2024-04" db="EMBL/GenBank/DDBJ databases">
        <title>Defined microbial consortia suppress multidrug-resistant proinflammatory Enterobacteriaceae via ecological control.</title>
        <authorList>
            <person name="Furuichi M."/>
            <person name="Kawaguchi T."/>
            <person name="Pust M."/>
            <person name="Yasuma K."/>
            <person name="Plichta D."/>
            <person name="Hasegawa N."/>
            <person name="Ohya T."/>
            <person name="Bhattarai S."/>
            <person name="Sasajima S."/>
            <person name="Aoto Y."/>
            <person name="Tuganbaev T."/>
            <person name="Yaginuma M."/>
            <person name="Ueda M."/>
            <person name="Okahashi N."/>
            <person name="Amafuji K."/>
            <person name="Kiridooshi Y."/>
            <person name="Sugita K."/>
            <person name="Strazar M."/>
            <person name="Skelly A."/>
            <person name="Suda W."/>
            <person name="Hattori M."/>
            <person name="Nakamoto N."/>
            <person name="Caballero S."/>
            <person name="Norman J."/>
            <person name="Olle B."/>
            <person name="Tanoue T."/>
            <person name="Arita M."/>
            <person name="Bucci V."/>
            <person name="Atarashi K."/>
            <person name="Xavier R."/>
            <person name="Honda K."/>
        </authorList>
    </citation>
    <scope>NUCLEOTIDE SEQUENCE [LARGE SCALE GENOMIC DNA]</scope>
    <source>
        <strain evidence="2">k34-0107-D12</strain>
    </source>
</reference>
<gene>
    <name evidence="1" type="ORF">K340107D12_14190</name>
</gene>
<keyword evidence="2" id="KW-1185">Reference proteome</keyword>
<evidence type="ECO:0000313" key="2">
    <source>
        <dbReference type="Proteomes" id="UP001600941"/>
    </source>
</evidence>
<proteinExistence type="predicted"/>
<sequence length="96" mass="11440">MKRKDLKGEWLKAVERFEDGWAPDILGYWYSRHCLGEKLDLDMVLQDAREECPLISAVELKPYFEVILDTDVGRLRIRYRSQQMMIGHSYFIEKTV</sequence>
<dbReference type="RefSeq" id="WP_390423052.1">
    <property type="nucleotide sequence ID" value="NZ_BAABZQ010000001.1"/>
</dbReference>
<evidence type="ECO:0008006" key="3">
    <source>
        <dbReference type="Google" id="ProtNLM"/>
    </source>
</evidence>
<dbReference type="Proteomes" id="UP001600941">
    <property type="component" value="Unassembled WGS sequence"/>
</dbReference>
<protein>
    <recommendedName>
        <fullName evidence="3">DUF960 domain-containing protein</fullName>
    </recommendedName>
</protein>
<dbReference type="EMBL" id="BAABZQ010000001">
    <property type="protein sequence ID" value="GAA6498603.1"/>
    <property type="molecule type" value="Genomic_DNA"/>
</dbReference>
<accession>A0ABQ0BPZ4</accession>
<evidence type="ECO:0000313" key="1">
    <source>
        <dbReference type="EMBL" id="GAA6498603.1"/>
    </source>
</evidence>
<comment type="caution">
    <text evidence="1">The sequence shown here is derived from an EMBL/GenBank/DDBJ whole genome shotgun (WGS) entry which is preliminary data.</text>
</comment>
<organism evidence="1 2">
    <name type="scientific">Blautia parvula</name>
    <dbReference type="NCBI Taxonomy" id="2877527"/>
    <lineage>
        <taxon>Bacteria</taxon>
        <taxon>Bacillati</taxon>
        <taxon>Bacillota</taxon>
        <taxon>Clostridia</taxon>
        <taxon>Lachnospirales</taxon>
        <taxon>Lachnospiraceae</taxon>
        <taxon>Blautia</taxon>
    </lineage>
</organism>
<name>A0ABQ0BPZ4_9FIRM</name>